<keyword evidence="7" id="KW-0119">Carbohydrate metabolism</keyword>
<comment type="caution">
    <text evidence="12">The sequence shown here is derived from an EMBL/GenBank/DDBJ whole genome shotgun (WGS) entry which is preliminary data.</text>
</comment>
<evidence type="ECO:0000313" key="13">
    <source>
        <dbReference type="Proteomes" id="UP001254813"/>
    </source>
</evidence>
<evidence type="ECO:0000256" key="6">
    <source>
        <dbReference type="ARBA" id="ARBA00022801"/>
    </source>
</evidence>
<dbReference type="RefSeq" id="WP_310929602.1">
    <property type="nucleotide sequence ID" value="NZ_JAMQOQ010000004.1"/>
</dbReference>
<feature type="region of interest" description="Disordered" evidence="10">
    <location>
        <begin position="646"/>
        <end position="704"/>
    </location>
</feature>
<evidence type="ECO:0000256" key="5">
    <source>
        <dbReference type="ARBA" id="ARBA00022729"/>
    </source>
</evidence>
<evidence type="ECO:0000256" key="1">
    <source>
        <dbReference type="ARBA" id="ARBA00000681"/>
    </source>
</evidence>
<evidence type="ECO:0000256" key="2">
    <source>
        <dbReference type="ARBA" id="ARBA00007495"/>
    </source>
</evidence>
<feature type="compositionally biased region" description="Acidic residues" evidence="10">
    <location>
        <begin position="694"/>
        <end position="704"/>
    </location>
</feature>
<dbReference type="SMART" id="SM00633">
    <property type="entry name" value="Glyco_10"/>
    <property type="match status" value="1"/>
</dbReference>
<proteinExistence type="inferred from homology"/>
<evidence type="ECO:0000256" key="3">
    <source>
        <dbReference type="ARBA" id="ARBA00012590"/>
    </source>
</evidence>
<sequence>MSDDNANLRSGRRPFLKSIGVLGASAVFGSAAASAQSDDSLGAYHRTLREELTASSRQQKQLPAGEYVYGTTEEDAIEAFSLVGGGDESTISVDSDAVPITTGERLELPGDGGSPSDYAYRGEISDRSFEEGDLLLAVAYVRSDTSDAEVTANFAYHYTDEDGADATSENFVQRGAHFEPWDQWMRYFFPIEVGATPTEDAVPALEFWTCYGEQTVDFGGVALFDYGDAEVTLDTLPPYDYEGRSLDAAWREEAADRIEETRKRDFEVRVLGPGGEPMTDATVDVEMTEHAFDFGSAVSVEHITGDDPDDQTYRSTFLEDFNKATVENGLKYPAWESEEGWDIDNERTLDTLAWLNNRDYPVRGHYLLWEEFTTDGGGGMAIENGESLSPAEVRETVSEKIRNHAHEFEEEVAEWDMHNHPIWQSNFRDMEELGWDAVAEWWSVADEATDHALYTNEMGAIGGQWQRSQYLDYIEHLVENDYPLDGIGFMGHHQQWYNQMLDVTNIIDGFEAFSEFGVPLLVTEFDIQIFSRRNAQDVEVQTDYLRDFLTVAFSQPAVEGVVSWGFWEEDHWRPTGAYYDTDWSIRPHGEMYRTLVFEEWWTEERGETDEEGVFAANGFKGSYEVTARKGALSGATVATVDDEHGAVTVELEPPSEGDESEGHGDDENGEKRGHDEEKEEEKGDEKSDEKEGDDHDEETETAHD</sequence>
<dbReference type="EMBL" id="JAMQOQ010000004">
    <property type="protein sequence ID" value="MDS0295659.1"/>
    <property type="molecule type" value="Genomic_DNA"/>
</dbReference>
<dbReference type="InterPro" id="IPR017853">
    <property type="entry name" value="GH"/>
</dbReference>
<dbReference type="InterPro" id="IPR001000">
    <property type="entry name" value="GH10_dom"/>
</dbReference>
<comment type="similarity">
    <text evidence="2">Belongs to the glycosyl hydrolase 10 (cellulase F) family.</text>
</comment>
<keyword evidence="6" id="KW-0378">Hydrolase</keyword>
<evidence type="ECO:0000313" key="12">
    <source>
        <dbReference type="EMBL" id="MDS0295659.1"/>
    </source>
</evidence>
<evidence type="ECO:0000256" key="7">
    <source>
        <dbReference type="ARBA" id="ARBA00023277"/>
    </source>
</evidence>
<organism evidence="12 13">
    <name type="scientific">Halogeometricum luteum</name>
    <dbReference type="NCBI Taxonomy" id="2950537"/>
    <lineage>
        <taxon>Archaea</taxon>
        <taxon>Methanobacteriati</taxon>
        <taxon>Methanobacteriota</taxon>
        <taxon>Stenosarchaea group</taxon>
        <taxon>Halobacteria</taxon>
        <taxon>Halobacteriales</taxon>
        <taxon>Haloferacaceae</taxon>
        <taxon>Halogeometricum</taxon>
    </lineage>
</organism>
<dbReference type="Proteomes" id="UP001254813">
    <property type="component" value="Unassembled WGS sequence"/>
</dbReference>
<evidence type="ECO:0000256" key="9">
    <source>
        <dbReference type="ARBA" id="ARBA00023326"/>
    </source>
</evidence>
<gene>
    <name evidence="12" type="ORF">NDI79_15910</name>
</gene>
<dbReference type="Pfam" id="PF00331">
    <property type="entry name" value="Glyco_hydro_10"/>
    <property type="match status" value="1"/>
</dbReference>
<feature type="domain" description="GH10" evidence="11">
    <location>
        <begin position="294"/>
        <end position="595"/>
    </location>
</feature>
<dbReference type="InterPro" id="IPR006311">
    <property type="entry name" value="TAT_signal"/>
</dbReference>
<keyword evidence="8" id="KW-0326">Glycosidase</keyword>
<dbReference type="PROSITE" id="PS51318">
    <property type="entry name" value="TAT"/>
    <property type="match status" value="1"/>
</dbReference>
<dbReference type="SUPFAM" id="SSF51445">
    <property type="entry name" value="(Trans)glycosidases"/>
    <property type="match status" value="1"/>
</dbReference>
<keyword evidence="13" id="KW-1185">Reference proteome</keyword>
<dbReference type="InterPro" id="IPR044846">
    <property type="entry name" value="GH10"/>
</dbReference>
<name>A0ABU2G621_9EURY</name>
<evidence type="ECO:0000256" key="10">
    <source>
        <dbReference type="SAM" id="MobiDB-lite"/>
    </source>
</evidence>
<reference evidence="12 13" key="1">
    <citation type="submission" date="2022-06" db="EMBL/GenBank/DDBJ databases">
        <title>Halogeometricum sp. a new haloarchaeum isolate from saline soil.</title>
        <authorList>
            <person name="Strakova D."/>
            <person name="Galisteo C."/>
            <person name="Sanchez-Porro C."/>
            <person name="Ventosa A."/>
        </authorList>
    </citation>
    <scope>NUCLEOTIDE SEQUENCE [LARGE SCALE GENOMIC DNA]</scope>
    <source>
        <strain evidence="13">S3BR25-2</strain>
    </source>
</reference>
<evidence type="ECO:0000259" key="11">
    <source>
        <dbReference type="PROSITE" id="PS51760"/>
    </source>
</evidence>
<keyword evidence="5" id="KW-0732">Signal</keyword>
<dbReference type="PANTHER" id="PTHR31490">
    <property type="entry name" value="GLYCOSYL HYDROLASE"/>
    <property type="match status" value="1"/>
</dbReference>
<evidence type="ECO:0000256" key="4">
    <source>
        <dbReference type="ARBA" id="ARBA00022651"/>
    </source>
</evidence>
<dbReference type="PANTHER" id="PTHR31490:SF88">
    <property type="entry name" value="BETA-XYLANASE"/>
    <property type="match status" value="1"/>
</dbReference>
<protein>
    <recommendedName>
        <fullName evidence="3">endo-1,4-beta-xylanase</fullName>
        <ecNumber evidence="3">3.2.1.8</ecNumber>
    </recommendedName>
</protein>
<keyword evidence="4" id="KW-0858">Xylan degradation</keyword>
<dbReference type="Gene3D" id="3.20.20.80">
    <property type="entry name" value="Glycosidases"/>
    <property type="match status" value="1"/>
</dbReference>
<dbReference type="EC" id="3.2.1.8" evidence="3"/>
<accession>A0ABU2G621</accession>
<comment type="catalytic activity">
    <reaction evidence="1">
        <text>Endohydrolysis of (1-&gt;4)-beta-D-xylosidic linkages in xylans.</text>
        <dbReference type="EC" id="3.2.1.8"/>
    </reaction>
</comment>
<dbReference type="PROSITE" id="PS51760">
    <property type="entry name" value="GH10_2"/>
    <property type="match status" value="1"/>
</dbReference>
<evidence type="ECO:0000256" key="8">
    <source>
        <dbReference type="ARBA" id="ARBA00023295"/>
    </source>
</evidence>
<feature type="compositionally biased region" description="Basic and acidic residues" evidence="10">
    <location>
        <begin position="660"/>
        <end position="693"/>
    </location>
</feature>
<keyword evidence="9" id="KW-0624">Polysaccharide degradation</keyword>